<sequence length="56" mass="6336">MATCESAWHSYMSIVKLKSNGLKYSLPHMVPCKLNTKFFLACKLQDPDGSLNFHGF</sequence>
<reference evidence="1" key="1">
    <citation type="submission" date="2014-09" db="EMBL/GenBank/DDBJ databases">
        <authorList>
            <person name="Magalhaes I.L.F."/>
            <person name="Oliveira U."/>
            <person name="Santos F.R."/>
            <person name="Vidigal T.H.D.A."/>
            <person name="Brescovit A.D."/>
            <person name="Santos A.J."/>
        </authorList>
    </citation>
    <scope>NUCLEOTIDE SEQUENCE</scope>
    <source>
        <tissue evidence="1">Shoot tissue taken approximately 20 cm above the soil surface</tissue>
    </source>
</reference>
<accession>A0A0A9AH16</accession>
<name>A0A0A9AH16_ARUDO</name>
<organism evidence="1">
    <name type="scientific">Arundo donax</name>
    <name type="common">Giant reed</name>
    <name type="synonym">Donax arundinaceus</name>
    <dbReference type="NCBI Taxonomy" id="35708"/>
    <lineage>
        <taxon>Eukaryota</taxon>
        <taxon>Viridiplantae</taxon>
        <taxon>Streptophyta</taxon>
        <taxon>Embryophyta</taxon>
        <taxon>Tracheophyta</taxon>
        <taxon>Spermatophyta</taxon>
        <taxon>Magnoliopsida</taxon>
        <taxon>Liliopsida</taxon>
        <taxon>Poales</taxon>
        <taxon>Poaceae</taxon>
        <taxon>PACMAD clade</taxon>
        <taxon>Arundinoideae</taxon>
        <taxon>Arundineae</taxon>
        <taxon>Arundo</taxon>
    </lineage>
</organism>
<dbReference type="AlphaFoldDB" id="A0A0A9AH16"/>
<reference evidence="1" key="2">
    <citation type="journal article" date="2015" name="Data Brief">
        <title>Shoot transcriptome of the giant reed, Arundo donax.</title>
        <authorList>
            <person name="Barrero R.A."/>
            <person name="Guerrero F.D."/>
            <person name="Moolhuijzen P."/>
            <person name="Goolsby J.A."/>
            <person name="Tidwell J."/>
            <person name="Bellgard S.E."/>
            <person name="Bellgard M.I."/>
        </authorList>
    </citation>
    <scope>NUCLEOTIDE SEQUENCE</scope>
    <source>
        <tissue evidence="1">Shoot tissue taken approximately 20 cm above the soil surface</tissue>
    </source>
</reference>
<proteinExistence type="predicted"/>
<dbReference type="EMBL" id="GBRH01248772">
    <property type="protein sequence ID" value="JAD49123.1"/>
    <property type="molecule type" value="Transcribed_RNA"/>
</dbReference>
<evidence type="ECO:0000313" key="1">
    <source>
        <dbReference type="EMBL" id="JAD49123.1"/>
    </source>
</evidence>
<protein>
    <submittedName>
        <fullName evidence="1">Uncharacterized protein</fullName>
    </submittedName>
</protein>